<accession>A2FR13</accession>
<reference evidence="1" key="2">
    <citation type="journal article" date="2007" name="Science">
        <title>Draft genome sequence of the sexually transmitted pathogen Trichomonas vaginalis.</title>
        <authorList>
            <person name="Carlton J.M."/>
            <person name="Hirt R.P."/>
            <person name="Silva J.C."/>
            <person name="Delcher A.L."/>
            <person name="Schatz M."/>
            <person name="Zhao Q."/>
            <person name="Wortman J.R."/>
            <person name="Bidwell S.L."/>
            <person name="Alsmark U.C.M."/>
            <person name="Besteiro S."/>
            <person name="Sicheritz-Ponten T."/>
            <person name="Noel C.J."/>
            <person name="Dacks J.B."/>
            <person name="Foster P.G."/>
            <person name="Simillion C."/>
            <person name="Van de Peer Y."/>
            <person name="Miranda-Saavedra D."/>
            <person name="Barton G.J."/>
            <person name="Westrop G.D."/>
            <person name="Mueller S."/>
            <person name="Dessi D."/>
            <person name="Fiori P.L."/>
            <person name="Ren Q."/>
            <person name="Paulsen I."/>
            <person name="Zhang H."/>
            <person name="Bastida-Corcuera F.D."/>
            <person name="Simoes-Barbosa A."/>
            <person name="Brown M.T."/>
            <person name="Hayes R.D."/>
            <person name="Mukherjee M."/>
            <person name="Okumura C.Y."/>
            <person name="Schneider R."/>
            <person name="Smith A.J."/>
            <person name="Vanacova S."/>
            <person name="Villalvazo M."/>
            <person name="Haas B.J."/>
            <person name="Pertea M."/>
            <person name="Feldblyum T.V."/>
            <person name="Utterback T.R."/>
            <person name="Shu C.L."/>
            <person name="Osoegawa K."/>
            <person name="de Jong P.J."/>
            <person name="Hrdy I."/>
            <person name="Horvathova L."/>
            <person name="Zubacova Z."/>
            <person name="Dolezal P."/>
            <person name="Malik S.B."/>
            <person name="Logsdon J.M. Jr."/>
            <person name="Henze K."/>
            <person name="Gupta A."/>
            <person name="Wang C.C."/>
            <person name="Dunne R.L."/>
            <person name="Upcroft J.A."/>
            <person name="Upcroft P."/>
            <person name="White O."/>
            <person name="Salzberg S.L."/>
            <person name="Tang P."/>
            <person name="Chiu C.-H."/>
            <person name="Lee Y.-S."/>
            <person name="Embley T.M."/>
            <person name="Coombs G.H."/>
            <person name="Mottram J.C."/>
            <person name="Tachezy J."/>
            <person name="Fraser-Liggett C.M."/>
            <person name="Johnson P.J."/>
        </authorList>
    </citation>
    <scope>NUCLEOTIDE SEQUENCE [LARGE SCALE GENOMIC DNA]</scope>
    <source>
        <strain evidence="1">G3</strain>
    </source>
</reference>
<dbReference type="Proteomes" id="UP000001542">
    <property type="component" value="Unassembled WGS sequence"/>
</dbReference>
<dbReference type="EMBL" id="DS113955">
    <property type="protein sequence ID" value="EAX92643.1"/>
    <property type="molecule type" value="Genomic_DNA"/>
</dbReference>
<dbReference type="InParanoid" id="A2FR13"/>
<protein>
    <submittedName>
        <fullName evidence="1">Uncharacterized protein</fullName>
    </submittedName>
</protein>
<dbReference type="VEuPathDB" id="TrichDB:TVAGG3_0415830"/>
<dbReference type="SMR" id="A2FR13"/>
<proteinExistence type="predicted"/>
<gene>
    <name evidence="1" type="ORF">TVAG_349900</name>
</gene>
<dbReference type="KEGG" id="tva:4750356"/>
<name>A2FR13_TRIV3</name>
<sequence>MSTSLASSNNDKGGAEIINEAIKWTAATRKDMIAAVLMDPSLIAFRSIALDVPEVEIRRKLEQQLCEGYKPPR</sequence>
<evidence type="ECO:0000313" key="1">
    <source>
        <dbReference type="EMBL" id="EAX92643.1"/>
    </source>
</evidence>
<evidence type="ECO:0000313" key="2">
    <source>
        <dbReference type="Proteomes" id="UP000001542"/>
    </source>
</evidence>
<dbReference type="RefSeq" id="XP_001305573.1">
    <property type="nucleotide sequence ID" value="XM_001305572.1"/>
</dbReference>
<keyword evidence="2" id="KW-1185">Reference proteome</keyword>
<dbReference type="AlphaFoldDB" id="A2FR13"/>
<organism evidence="1 2">
    <name type="scientific">Trichomonas vaginalis (strain ATCC PRA-98 / G3)</name>
    <dbReference type="NCBI Taxonomy" id="412133"/>
    <lineage>
        <taxon>Eukaryota</taxon>
        <taxon>Metamonada</taxon>
        <taxon>Parabasalia</taxon>
        <taxon>Trichomonadida</taxon>
        <taxon>Trichomonadidae</taxon>
        <taxon>Trichomonas</taxon>
    </lineage>
</organism>
<dbReference type="VEuPathDB" id="TrichDB:TVAG_349900"/>
<reference evidence="1" key="1">
    <citation type="submission" date="2006-10" db="EMBL/GenBank/DDBJ databases">
        <authorList>
            <person name="Amadeo P."/>
            <person name="Zhao Q."/>
            <person name="Wortman J."/>
            <person name="Fraser-Liggett C."/>
            <person name="Carlton J."/>
        </authorList>
    </citation>
    <scope>NUCLEOTIDE SEQUENCE</scope>
    <source>
        <strain evidence="1">G3</strain>
    </source>
</reference>